<dbReference type="Proteomes" id="UP000535543">
    <property type="component" value="Unassembled WGS sequence"/>
</dbReference>
<reference evidence="6 7" key="1">
    <citation type="submission" date="2019-05" db="EMBL/GenBank/DDBJ databases">
        <authorList>
            <person name="Lee S.D."/>
        </authorList>
    </citation>
    <scope>NUCLEOTIDE SEQUENCE [LARGE SCALE GENOMIC DNA]</scope>
    <source>
        <strain evidence="6 7">YC2-7</strain>
    </source>
</reference>
<evidence type="ECO:0000313" key="6">
    <source>
        <dbReference type="EMBL" id="NMN98302.1"/>
    </source>
</evidence>
<dbReference type="GO" id="GO:0016491">
    <property type="term" value="F:oxidoreductase activity"/>
    <property type="evidence" value="ECO:0007669"/>
    <property type="project" value="InterPro"/>
</dbReference>
<dbReference type="InterPro" id="IPR017938">
    <property type="entry name" value="Riboflavin_synthase-like_b-brl"/>
</dbReference>
<dbReference type="PROSITE" id="PS51384">
    <property type="entry name" value="FAD_FR"/>
    <property type="match status" value="1"/>
</dbReference>
<dbReference type="InterPro" id="IPR036010">
    <property type="entry name" value="2Fe-2S_ferredoxin-like_sf"/>
</dbReference>
<gene>
    <name evidence="6" type="ORF">FGL95_24975</name>
</gene>
<dbReference type="InterPro" id="IPR039261">
    <property type="entry name" value="FNR_nucleotide-bd"/>
</dbReference>
<dbReference type="PANTHER" id="PTHR47354:SF5">
    <property type="entry name" value="PROTEIN RFBI"/>
    <property type="match status" value="1"/>
</dbReference>
<dbReference type="SUPFAM" id="SSF63380">
    <property type="entry name" value="Riboflavin synthase domain-like"/>
    <property type="match status" value="1"/>
</dbReference>
<dbReference type="Gene3D" id="2.40.30.10">
    <property type="entry name" value="Translation factors"/>
    <property type="match status" value="1"/>
</dbReference>
<dbReference type="AlphaFoldDB" id="A0A848KNS9"/>
<keyword evidence="2" id="KW-0408">Iron</keyword>
<dbReference type="CDD" id="cd00207">
    <property type="entry name" value="fer2"/>
    <property type="match status" value="1"/>
</dbReference>
<dbReference type="RefSeq" id="WP_169592395.1">
    <property type="nucleotide sequence ID" value="NZ_VCQU01000010.1"/>
</dbReference>
<keyword evidence="2" id="KW-0001">2Fe-2S</keyword>
<proteinExistence type="predicted"/>
<evidence type="ECO:0000256" key="2">
    <source>
        <dbReference type="ARBA" id="ARBA00022714"/>
    </source>
</evidence>
<dbReference type="InterPro" id="IPR012675">
    <property type="entry name" value="Beta-grasp_dom_sf"/>
</dbReference>
<dbReference type="Pfam" id="PF00111">
    <property type="entry name" value="Fer2"/>
    <property type="match status" value="1"/>
</dbReference>
<keyword evidence="2" id="KW-0479">Metal-binding</keyword>
<evidence type="ECO:0000259" key="5">
    <source>
        <dbReference type="PROSITE" id="PS51384"/>
    </source>
</evidence>
<dbReference type="CDD" id="cd06187">
    <property type="entry name" value="O2ase_reductase_like"/>
    <property type="match status" value="1"/>
</dbReference>
<comment type="cofactor">
    <cofactor evidence="1">
        <name>FAD</name>
        <dbReference type="ChEBI" id="CHEBI:57692"/>
    </cofactor>
</comment>
<dbReference type="Gene3D" id="3.10.20.30">
    <property type="match status" value="1"/>
</dbReference>
<dbReference type="GO" id="GO:0051537">
    <property type="term" value="F:2 iron, 2 sulfur cluster binding"/>
    <property type="evidence" value="ECO:0007669"/>
    <property type="project" value="UniProtKB-KW"/>
</dbReference>
<comment type="caution">
    <text evidence="6">The sequence shown here is derived from an EMBL/GenBank/DDBJ whole genome shotgun (WGS) entry which is preliminary data.</text>
</comment>
<sequence length="345" mass="37795">MVEQFAFTVDVKSVANKQIPCHPEQKMLDAFLRRGEWIPNSCNQGTCGTCKVKVLSGTVAHPPTPDSVLSYQEQEEGFVLTCQSVPTSDVVIAVPAADKPSSTGHLLRDMTATVLQMQTTATDTLTISVGIDEPLEFSAGQYVELAIPGTNDVRQYSMANPPSQSNVLEFHIRRQPGGLATDAWIFDSLTAGDAINLTGPWGDFVYDDDDDETGMILLAGGTGLAPLKSIALHALTVNPQREIHLYHGVRRSADLYDVEFWESLARNYSGVRYVPCVSREHWSGRTGYVGDAMLADFDSCRNYSGYLCGPPAMVDAGVKAFKRKRMSARRIRREKYTPAPALINA</sequence>
<accession>A0A848KNS9</accession>
<evidence type="ECO:0000259" key="4">
    <source>
        <dbReference type="PROSITE" id="PS51085"/>
    </source>
</evidence>
<dbReference type="EMBL" id="VCQU01000010">
    <property type="protein sequence ID" value="NMN98302.1"/>
    <property type="molecule type" value="Genomic_DNA"/>
</dbReference>
<keyword evidence="3" id="KW-0411">Iron-sulfur</keyword>
<evidence type="ECO:0000256" key="1">
    <source>
        <dbReference type="ARBA" id="ARBA00001974"/>
    </source>
</evidence>
<feature type="domain" description="2Fe-2S ferredoxin-type" evidence="4">
    <location>
        <begin position="5"/>
        <end position="98"/>
    </location>
</feature>
<dbReference type="PRINTS" id="PR00410">
    <property type="entry name" value="PHEHYDRXLASE"/>
</dbReference>
<organism evidence="6 7">
    <name type="scientific">Antrihabitans stalactiti</name>
    <dbReference type="NCBI Taxonomy" id="2584121"/>
    <lineage>
        <taxon>Bacteria</taxon>
        <taxon>Bacillati</taxon>
        <taxon>Actinomycetota</taxon>
        <taxon>Actinomycetes</taxon>
        <taxon>Mycobacteriales</taxon>
        <taxon>Nocardiaceae</taxon>
        <taxon>Antrihabitans</taxon>
    </lineage>
</organism>
<name>A0A848KNS9_9NOCA</name>
<evidence type="ECO:0000313" key="7">
    <source>
        <dbReference type="Proteomes" id="UP000535543"/>
    </source>
</evidence>
<protein>
    <submittedName>
        <fullName evidence="6">2Fe-2S iron-sulfur cluster binding domain-containing protein</fullName>
    </submittedName>
</protein>
<dbReference type="InterPro" id="IPR050415">
    <property type="entry name" value="MRET"/>
</dbReference>
<dbReference type="InterPro" id="IPR006058">
    <property type="entry name" value="2Fe2S_fd_BS"/>
</dbReference>
<dbReference type="PROSITE" id="PS00197">
    <property type="entry name" value="2FE2S_FER_1"/>
    <property type="match status" value="1"/>
</dbReference>
<evidence type="ECO:0000256" key="3">
    <source>
        <dbReference type="ARBA" id="ARBA00023014"/>
    </source>
</evidence>
<dbReference type="Pfam" id="PF00970">
    <property type="entry name" value="FAD_binding_6"/>
    <property type="match status" value="1"/>
</dbReference>
<reference evidence="6 7" key="2">
    <citation type="submission" date="2020-06" db="EMBL/GenBank/DDBJ databases">
        <title>Antribacter stalactiti gen. nov., sp. nov., a new member of the family Nacardiaceae isolated from a cave.</title>
        <authorList>
            <person name="Kim I.S."/>
        </authorList>
    </citation>
    <scope>NUCLEOTIDE SEQUENCE [LARGE SCALE GENOMIC DNA]</scope>
    <source>
        <strain evidence="6 7">YC2-7</strain>
    </source>
</reference>
<dbReference type="SUPFAM" id="SSF52343">
    <property type="entry name" value="Ferredoxin reductase-like, C-terminal NADP-linked domain"/>
    <property type="match status" value="1"/>
</dbReference>
<keyword evidence="7" id="KW-1185">Reference proteome</keyword>
<feature type="domain" description="FAD-binding FR-type" evidence="5">
    <location>
        <begin position="107"/>
        <end position="207"/>
    </location>
</feature>
<dbReference type="Pfam" id="PF00175">
    <property type="entry name" value="NAD_binding_1"/>
    <property type="match status" value="1"/>
</dbReference>
<dbReference type="PROSITE" id="PS51085">
    <property type="entry name" value="2FE2S_FER_2"/>
    <property type="match status" value="1"/>
</dbReference>
<dbReference type="Gene3D" id="3.40.50.80">
    <property type="entry name" value="Nucleotide-binding domain of ferredoxin-NADP reductase (FNR) module"/>
    <property type="match status" value="1"/>
</dbReference>
<dbReference type="InterPro" id="IPR001041">
    <property type="entry name" value="2Fe-2S_ferredoxin-type"/>
</dbReference>
<dbReference type="PANTHER" id="PTHR47354">
    <property type="entry name" value="NADH OXIDOREDUCTASE HCR"/>
    <property type="match status" value="1"/>
</dbReference>
<dbReference type="InterPro" id="IPR008333">
    <property type="entry name" value="Cbr1-like_FAD-bd_dom"/>
</dbReference>
<dbReference type="InterPro" id="IPR017927">
    <property type="entry name" value="FAD-bd_FR_type"/>
</dbReference>
<dbReference type="SUPFAM" id="SSF54292">
    <property type="entry name" value="2Fe-2S ferredoxin-like"/>
    <property type="match status" value="1"/>
</dbReference>
<dbReference type="InterPro" id="IPR001433">
    <property type="entry name" value="OxRdtase_FAD/NAD-bd"/>
</dbReference>